<evidence type="ECO:0000256" key="3">
    <source>
        <dbReference type="SAM" id="SignalP"/>
    </source>
</evidence>
<evidence type="ECO:0000256" key="2">
    <source>
        <dbReference type="SAM" id="Coils"/>
    </source>
</evidence>
<dbReference type="PROSITE" id="PS51257">
    <property type="entry name" value="PROKAR_LIPOPROTEIN"/>
    <property type="match status" value="1"/>
</dbReference>
<gene>
    <name evidence="4" type="ORF">CAL65_17180</name>
</gene>
<dbReference type="OrthoDB" id="5730196at2"/>
<evidence type="ECO:0000256" key="1">
    <source>
        <dbReference type="ARBA" id="ARBA00009477"/>
    </source>
</evidence>
<reference evidence="5" key="1">
    <citation type="submission" date="2017-05" db="EMBL/GenBank/DDBJ databases">
        <authorList>
            <person name="Sharma S."/>
            <person name="Sidhu C."/>
            <person name="Pinnaka A.K."/>
        </authorList>
    </citation>
    <scope>NUCLEOTIDE SEQUENCE [LARGE SCALE GENOMIC DNA]</scope>
    <source>
        <strain evidence="5">AK93</strain>
    </source>
</reference>
<keyword evidence="5" id="KW-1185">Reference proteome</keyword>
<evidence type="ECO:0000313" key="4">
    <source>
        <dbReference type="EMBL" id="RFA33584.1"/>
    </source>
</evidence>
<dbReference type="PANTHER" id="PTHR30469:SF15">
    <property type="entry name" value="HLYD FAMILY OF SECRETION PROTEINS"/>
    <property type="match status" value="1"/>
</dbReference>
<protein>
    <submittedName>
        <fullName evidence="4">Uncharacterized protein</fullName>
    </submittedName>
</protein>
<dbReference type="GO" id="GO:1990281">
    <property type="term" value="C:efflux pump complex"/>
    <property type="evidence" value="ECO:0007669"/>
    <property type="project" value="TreeGrafter"/>
</dbReference>
<comment type="caution">
    <text evidence="4">The sequence shown here is derived from an EMBL/GenBank/DDBJ whole genome shotgun (WGS) entry which is preliminary data.</text>
</comment>
<dbReference type="SUPFAM" id="SSF111369">
    <property type="entry name" value="HlyD-like secretion proteins"/>
    <property type="match status" value="1"/>
</dbReference>
<dbReference type="Gene3D" id="2.40.50.100">
    <property type="match status" value="1"/>
</dbReference>
<name>A0A3E0WKU7_9GAMM</name>
<feature type="chain" id="PRO_5017741371" evidence="3">
    <location>
        <begin position="23"/>
        <end position="367"/>
    </location>
</feature>
<dbReference type="AlphaFoldDB" id="A0A3E0WKU7"/>
<sequence>MFVRGKQVLCAVVAAILLSACAEPEVSQPVLPKPVKVEAVSLGTTYQIDSFVGTVRARQRADLSFESPGRVVAVLADVGDRVRAGQVLARLDDSPARWRLERAQADRSAAAGSLAEHRDQLRRQEALAREEFVSAAAVQAAQSAYRQAVSRLEAAEAAVAAAKRELDLTRITAPFDGVVGARHSEPFVDVAAGQPILQMESGGALEVVVMLPDSVVETLAPGARAQAITNGHSLQLTLERVSSRRNNGSLVQAIFRVHQTPEHVRSGGVVSVEIARGAGQAMTLPATAVMPGRNAGEASVFVIESHSGTLERRVVQVENSLQPGGRVVVAEGLSDGEQVVVAGTAFLHEGQPVVAHEAQTLLTGARP</sequence>
<keyword evidence="3" id="KW-0732">Signal</keyword>
<dbReference type="NCBIfam" id="TIGR01730">
    <property type="entry name" value="RND_mfp"/>
    <property type="match status" value="1"/>
</dbReference>
<dbReference type="Gene3D" id="1.10.287.470">
    <property type="entry name" value="Helix hairpin bin"/>
    <property type="match status" value="1"/>
</dbReference>
<proteinExistence type="inferred from homology"/>
<dbReference type="Proteomes" id="UP000256763">
    <property type="component" value="Unassembled WGS sequence"/>
</dbReference>
<dbReference type="GO" id="GO:0015562">
    <property type="term" value="F:efflux transmembrane transporter activity"/>
    <property type="evidence" value="ECO:0007669"/>
    <property type="project" value="TreeGrafter"/>
</dbReference>
<dbReference type="EMBL" id="NFZW01000020">
    <property type="protein sequence ID" value="RFA33584.1"/>
    <property type="molecule type" value="Genomic_DNA"/>
</dbReference>
<evidence type="ECO:0000313" key="5">
    <source>
        <dbReference type="Proteomes" id="UP000256763"/>
    </source>
</evidence>
<dbReference type="Gene3D" id="2.40.420.20">
    <property type="match status" value="1"/>
</dbReference>
<feature type="coiled-coil region" evidence="2">
    <location>
        <begin position="138"/>
        <end position="172"/>
    </location>
</feature>
<keyword evidence="2" id="KW-0175">Coiled coil</keyword>
<dbReference type="InterPro" id="IPR006143">
    <property type="entry name" value="RND_pump_MFP"/>
</dbReference>
<feature type="signal peptide" evidence="3">
    <location>
        <begin position="1"/>
        <end position="22"/>
    </location>
</feature>
<comment type="similarity">
    <text evidence="1">Belongs to the membrane fusion protein (MFP) (TC 8.A.1) family.</text>
</comment>
<organism evidence="4 5">
    <name type="scientific">Alkalilimnicola ehrlichii</name>
    <dbReference type="NCBI Taxonomy" id="351052"/>
    <lineage>
        <taxon>Bacteria</taxon>
        <taxon>Pseudomonadati</taxon>
        <taxon>Pseudomonadota</taxon>
        <taxon>Gammaproteobacteria</taxon>
        <taxon>Chromatiales</taxon>
        <taxon>Ectothiorhodospiraceae</taxon>
        <taxon>Alkalilimnicola</taxon>
    </lineage>
</organism>
<accession>A0A3E0WKU7</accession>
<dbReference type="PANTHER" id="PTHR30469">
    <property type="entry name" value="MULTIDRUG RESISTANCE PROTEIN MDTA"/>
    <property type="match status" value="1"/>
</dbReference>